<feature type="binding site" evidence="8">
    <location>
        <begin position="20"/>
        <end position="22"/>
    </location>
    <ligand>
        <name>shikimate</name>
        <dbReference type="ChEBI" id="CHEBI:36208"/>
    </ligand>
</feature>
<comment type="similarity">
    <text evidence="8">Belongs to the shikimate dehydrogenase family.</text>
</comment>
<keyword evidence="13" id="KW-1185">Reference proteome</keyword>
<dbReference type="InterPro" id="IPR036291">
    <property type="entry name" value="NAD(P)-bd_dom_sf"/>
</dbReference>
<evidence type="ECO:0000259" key="9">
    <source>
        <dbReference type="Pfam" id="PF01488"/>
    </source>
</evidence>
<reference evidence="12 13" key="1">
    <citation type="journal article" date="2014" name="Int. J. Syst. Evol. Microbiol.">
        <title>Fulvimonas yonginensis sp. nov., isolated from greenhouse soil, and emended description of the genus Fulvimonas.</title>
        <authorList>
            <person name="Ahn J.H."/>
            <person name="Kim S.J."/>
            <person name="Weon H.Y."/>
            <person name="Hong S.B."/>
            <person name="Seok S.J."/>
            <person name="Kwon S.W."/>
        </authorList>
    </citation>
    <scope>NUCLEOTIDE SEQUENCE [LARGE SCALE GENOMIC DNA]</scope>
    <source>
        <strain evidence="12 13">KACC 16952</strain>
    </source>
</reference>
<feature type="domain" description="SDH C-terminal" evidence="11">
    <location>
        <begin position="243"/>
        <end position="273"/>
    </location>
</feature>
<proteinExistence type="inferred from homology"/>
<evidence type="ECO:0000313" key="13">
    <source>
        <dbReference type="Proteomes" id="UP001381174"/>
    </source>
</evidence>
<accession>A0ABU8J702</accession>
<evidence type="ECO:0000259" key="10">
    <source>
        <dbReference type="Pfam" id="PF08501"/>
    </source>
</evidence>
<dbReference type="HAMAP" id="MF_00222">
    <property type="entry name" value="Shikimate_DH_AroE"/>
    <property type="match status" value="1"/>
</dbReference>
<dbReference type="InterPro" id="IPR006151">
    <property type="entry name" value="Shikm_DH/Glu-tRNA_Rdtase"/>
</dbReference>
<feature type="binding site" evidence="8">
    <location>
        <position position="250"/>
    </location>
    <ligand>
        <name>shikimate</name>
        <dbReference type="ChEBI" id="CHEBI:36208"/>
    </ligand>
</feature>
<evidence type="ECO:0000256" key="7">
    <source>
        <dbReference type="ARBA" id="ARBA00049442"/>
    </source>
</evidence>
<feature type="binding site" evidence="8">
    <location>
        <position position="222"/>
    </location>
    <ligand>
        <name>shikimate</name>
        <dbReference type="ChEBI" id="CHEBI:36208"/>
    </ligand>
</feature>
<keyword evidence="6 8" id="KW-0057">Aromatic amino acid biosynthesis</keyword>
<dbReference type="NCBIfam" id="TIGR00507">
    <property type="entry name" value="aroE"/>
    <property type="match status" value="1"/>
</dbReference>
<feature type="domain" description="Shikimate dehydrogenase substrate binding N-terminal" evidence="10">
    <location>
        <begin position="12"/>
        <end position="93"/>
    </location>
</feature>
<dbReference type="Gene3D" id="3.40.50.720">
    <property type="entry name" value="NAD(P)-binding Rossmann-like Domain"/>
    <property type="match status" value="1"/>
</dbReference>
<gene>
    <name evidence="8 12" type="primary">aroE</name>
    <name evidence="12" type="ORF">WAT24_00580</name>
</gene>
<feature type="domain" description="Quinate/shikimate 5-dehydrogenase/glutamyl-tRNA reductase" evidence="9">
    <location>
        <begin position="118"/>
        <end position="197"/>
    </location>
</feature>
<dbReference type="InterPro" id="IPR046346">
    <property type="entry name" value="Aminoacid_DH-like_N_sf"/>
</dbReference>
<evidence type="ECO:0000256" key="8">
    <source>
        <dbReference type="HAMAP-Rule" id="MF_00222"/>
    </source>
</evidence>
<feature type="binding site" evidence="8">
    <location>
        <begin position="132"/>
        <end position="136"/>
    </location>
    <ligand>
        <name>NADP(+)</name>
        <dbReference type="ChEBI" id="CHEBI:58349"/>
    </ligand>
</feature>
<keyword evidence="5 8" id="KW-0560">Oxidoreductase</keyword>
<name>A0ABU8J702_9GAMM</name>
<evidence type="ECO:0000259" key="11">
    <source>
        <dbReference type="Pfam" id="PF18317"/>
    </source>
</evidence>
<dbReference type="InterPro" id="IPR022893">
    <property type="entry name" value="Shikimate_DH_fam"/>
</dbReference>
<evidence type="ECO:0000256" key="3">
    <source>
        <dbReference type="ARBA" id="ARBA00022605"/>
    </source>
</evidence>
<protein>
    <recommendedName>
        <fullName evidence="2 8">Shikimate dehydrogenase (NADP(+))</fullName>
        <shortName evidence="8">SDH</shortName>
        <ecNumber evidence="2 8">1.1.1.25</ecNumber>
    </recommendedName>
</protein>
<dbReference type="Gene3D" id="3.40.50.10860">
    <property type="entry name" value="Leucine Dehydrogenase, chain A, domain 1"/>
    <property type="match status" value="1"/>
</dbReference>
<evidence type="ECO:0000256" key="4">
    <source>
        <dbReference type="ARBA" id="ARBA00022857"/>
    </source>
</evidence>
<keyword evidence="3 8" id="KW-0028">Amino-acid biosynthesis</keyword>
<dbReference type="Pfam" id="PF18317">
    <property type="entry name" value="SDH_C"/>
    <property type="match status" value="1"/>
</dbReference>
<dbReference type="SUPFAM" id="SSF53223">
    <property type="entry name" value="Aminoacid dehydrogenase-like, N-terminal domain"/>
    <property type="match status" value="1"/>
</dbReference>
<comment type="pathway">
    <text evidence="1 8">Metabolic intermediate biosynthesis; chorismate biosynthesis; chorismate from D-erythrose 4-phosphate and phosphoenolpyruvate: step 4/7.</text>
</comment>
<comment type="function">
    <text evidence="8">Involved in the biosynthesis of the chorismate, which leads to the biosynthesis of aromatic amino acids. Catalyzes the reversible NADPH linked reduction of 3-dehydroshikimate (DHSA) to yield shikimate (SA).</text>
</comment>
<dbReference type="EC" id="1.1.1.25" evidence="2 8"/>
<evidence type="ECO:0000256" key="5">
    <source>
        <dbReference type="ARBA" id="ARBA00023002"/>
    </source>
</evidence>
<dbReference type="InterPro" id="IPR041121">
    <property type="entry name" value="SDH_C"/>
</dbReference>
<evidence type="ECO:0000256" key="1">
    <source>
        <dbReference type="ARBA" id="ARBA00004871"/>
    </source>
</evidence>
<dbReference type="SUPFAM" id="SSF51735">
    <property type="entry name" value="NAD(P)-binding Rossmann-fold domains"/>
    <property type="match status" value="1"/>
</dbReference>
<dbReference type="Proteomes" id="UP001381174">
    <property type="component" value="Unassembled WGS sequence"/>
</dbReference>
<keyword evidence="4 8" id="KW-0521">NADP</keyword>
<dbReference type="PANTHER" id="PTHR21089">
    <property type="entry name" value="SHIKIMATE DEHYDROGENASE"/>
    <property type="match status" value="1"/>
</dbReference>
<dbReference type="RefSeq" id="WP_336805864.1">
    <property type="nucleotide sequence ID" value="NZ_JBBBNY010000001.1"/>
</dbReference>
<feature type="active site" description="Proton acceptor" evidence="8">
    <location>
        <position position="70"/>
    </location>
</feature>
<feature type="binding site" evidence="8">
    <location>
        <position position="220"/>
    </location>
    <ligand>
        <name>NADP(+)</name>
        <dbReference type="ChEBI" id="CHEBI:58349"/>
    </ligand>
</feature>
<comment type="caution">
    <text evidence="8">Lacks conserved residue(s) required for the propagation of feature annotation.</text>
</comment>
<dbReference type="EMBL" id="JBBBNY010000001">
    <property type="protein sequence ID" value="MEI7035245.1"/>
    <property type="molecule type" value="Genomic_DNA"/>
</dbReference>
<dbReference type="PANTHER" id="PTHR21089:SF1">
    <property type="entry name" value="BIFUNCTIONAL 3-DEHYDROQUINATE DEHYDRATASE_SHIKIMATE DEHYDROGENASE, CHLOROPLASTIC"/>
    <property type="match status" value="1"/>
</dbReference>
<feature type="binding site" evidence="8">
    <location>
        <position position="243"/>
    </location>
    <ligand>
        <name>NADP(+)</name>
        <dbReference type="ChEBI" id="CHEBI:58349"/>
    </ligand>
</feature>
<feature type="binding site" evidence="8">
    <location>
        <position position="66"/>
    </location>
    <ligand>
        <name>shikimate</name>
        <dbReference type="ChEBI" id="CHEBI:36208"/>
    </ligand>
</feature>
<evidence type="ECO:0000256" key="6">
    <source>
        <dbReference type="ARBA" id="ARBA00023141"/>
    </source>
</evidence>
<sequence length="276" mass="28839">MPAGSAPPRYAVFGHPVSHSLSPTIHRLFGKQCGIALAYEAIDAAPEAFAQTVRAFLASAHGANVTLPHKGTAFALADQRSAAASRAGSANVLTRLPDGRLAAHNTDGSGLVRDLRARQRCDLSGRRVLLLGAGGAARAIAWDLLEAGIDQLTIVNRTADTAAALAGALGQTRARARYWQDLDALGSFDLIVHATAAGVLGQALPLPPGLVDDRTVAYDLSYGAAAQAFLAWARDAGARASDGLGMLVEQAADAFALWHGRRPQTDPVYAHLREGR</sequence>
<evidence type="ECO:0000313" key="12">
    <source>
        <dbReference type="EMBL" id="MEI7035245.1"/>
    </source>
</evidence>
<dbReference type="GO" id="GO:0004764">
    <property type="term" value="F:shikimate 3-dehydrogenase (NADP+) activity"/>
    <property type="evidence" value="ECO:0007669"/>
    <property type="project" value="UniProtKB-EC"/>
</dbReference>
<feature type="binding site" evidence="8">
    <location>
        <position position="107"/>
    </location>
    <ligand>
        <name>shikimate</name>
        <dbReference type="ChEBI" id="CHEBI:36208"/>
    </ligand>
</feature>
<dbReference type="NCBIfam" id="NF001310">
    <property type="entry name" value="PRK00258.1-2"/>
    <property type="match status" value="1"/>
</dbReference>
<comment type="subunit">
    <text evidence="8">Homodimer.</text>
</comment>
<dbReference type="InterPro" id="IPR011342">
    <property type="entry name" value="Shikimate_DH"/>
</dbReference>
<dbReference type="InterPro" id="IPR013708">
    <property type="entry name" value="Shikimate_DH-bd_N"/>
</dbReference>
<dbReference type="Pfam" id="PF08501">
    <property type="entry name" value="Shikimate_dh_N"/>
    <property type="match status" value="1"/>
</dbReference>
<comment type="caution">
    <text evidence="12">The sequence shown here is derived from an EMBL/GenBank/DDBJ whole genome shotgun (WGS) entry which is preliminary data.</text>
</comment>
<comment type="catalytic activity">
    <reaction evidence="7 8">
        <text>shikimate + NADP(+) = 3-dehydroshikimate + NADPH + H(+)</text>
        <dbReference type="Rhea" id="RHEA:17737"/>
        <dbReference type="ChEBI" id="CHEBI:15378"/>
        <dbReference type="ChEBI" id="CHEBI:16630"/>
        <dbReference type="ChEBI" id="CHEBI:36208"/>
        <dbReference type="ChEBI" id="CHEBI:57783"/>
        <dbReference type="ChEBI" id="CHEBI:58349"/>
        <dbReference type="EC" id="1.1.1.25"/>
    </reaction>
</comment>
<dbReference type="Pfam" id="PF01488">
    <property type="entry name" value="Shikimate_DH"/>
    <property type="match status" value="1"/>
</dbReference>
<evidence type="ECO:0000256" key="2">
    <source>
        <dbReference type="ARBA" id="ARBA00012962"/>
    </source>
</evidence>
<feature type="binding site" evidence="8">
    <location>
        <position position="91"/>
    </location>
    <ligand>
        <name>shikimate</name>
        <dbReference type="ChEBI" id="CHEBI:36208"/>
    </ligand>
</feature>
<organism evidence="12 13">
    <name type="scientific">Fulvimonas yonginensis</name>
    <dbReference type="NCBI Taxonomy" id="1495200"/>
    <lineage>
        <taxon>Bacteria</taxon>
        <taxon>Pseudomonadati</taxon>
        <taxon>Pseudomonadota</taxon>
        <taxon>Gammaproteobacteria</taxon>
        <taxon>Lysobacterales</taxon>
        <taxon>Rhodanobacteraceae</taxon>
        <taxon>Fulvimonas</taxon>
    </lineage>
</organism>